<evidence type="ECO:0000313" key="3">
    <source>
        <dbReference type="Proteomes" id="UP000093053"/>
    </source>
</evidence>
<name>A0A1B2HEA0_9PSEU</name>
<accession>A0A1B2HEA0</accession>
<keyword evidence="1" id="KW-0732">Signal</keyword>
<dbReference type="AlphaFoldDB" id="A0A1B2HEA0"/>
<keyword evidence="3" id="KW-1185">Reference proteome</keyword>
<dbReference type="Proteomes" id="UP000093053">
    <property type="component" value="Chromosome"/>
</dbReference>
<dbReference type="RefSeq" id="WP_065914460.1">
    <property type="nucleotide sequence ID" value="NZ_CP016793.1"/>
</dbReference>
<organism evidence="2 3">
    <name type="scientific">Lentzea guizhouensis</name>
    <dbReference type="NCBI Taxonomy" id="1586287"/>
    <lineage>
        <taxon>Bacteria</taxon>
        <taxon>Bacillati</taxon>
        <taxon>Actinomycetota</taxon>
        <taxon>Actinomycetes</taxon>
        <taxon>Pseudonocardiales</taxon>
        <taxon>Pseudonocardiaceae</taxon>
        <taxon>Lentzea</taxon>
    </lineage>
</organism>
<reference evidence="2 3" key="1">
    <citation type="submission" date="2016-07" db="EMBL/GenBank/DDBJ databases">
        <title>Complete genome sequence of the Lentzea guizhouensis DHS C013.</title>
        <authorList>
            <person name="Cao C."/>
        </authorList>
    </citation>
    <scope>NUCLEOTIDE SEQUENCE [LARGE SCALE GENOMIC DNA]</scope>
    <source>
        <strain evidence="2 3">DHS C013</strain>
    </source>
</reference>
<evidence type="ECO:0000313" key="2">
    <source>
        <dbReference type="EMBL" id="ANZ36053.1"/>
    </source>
</evidence>
<dbReference type="KEGG" id="led:BBK82_08205"/>
<dbReference type="OrthoDB" id="3701350at2"/>
<dbReference type="STRING" id="1586287.BBK82_08205"/>
<feature type="signal peptide" evidence="1">
    <location>
        <begin position="1"/>
        <end position="25"/>
    </location>
</feature>
<dbReference type="EMBL" id="CP016793">
    <property type="protein sequence ID" value="ANZ36053.1"/>
    <property type="molecule type" value="Genomic_DNA"/>
</dbReference>
<feature type="chain" id="PRO_5008538019" evidence="1">
    <location>
        <begin position="26"/>
        <end position="285"/>
    </location>
</feature>
<protein>
    <submittedName>
        <fullName evidence="2">Uncharacterized protein</fullName>
    </submittedName>
</protein>
<evidence type="ECO:0000256" key="1">
    <source>
        <dbReference type="SAM" id="SignalP"/>
    </source>
</evidence>
<proteinExistence type="predicted"/>
<gene>
    <name evidence="2" type="ORF">BBK82_08205</name>
</gene>
<sequence>MKRLSIVVLGVTVVASLAVAPSATAQTSSDLGEPAVVSAVEDQMVLDEATAAAELAVTESGTTQADAVVVSPTGDTTARTDNGSVVQVPADPTQDVTLTAPNGQSVDVGVPGAADAAQAVVVDGTTVYADAAPQTDVVVKPTTEGVQALVTIDGPAAPTGFDFPVTVPAGGQIALGEDGGAVVFDATGSPVATVATPWARDANGNSVPTRFVLEGSTLRQIVEHHQTTAYPVVADPAWFVVWGARLIINVLVGQATKWWYERNGYNCTTYGPWWWHMVACAKPVR</sequence>